<dbReference type="InterPro" id="IPR011006">
    <property type="entry name" value="CheY-like_superfamily"/>
</dbReference>
<gene>
    <name evidence="4" type="ORF">R9Z33_06380</name>
</gene>
<name>A0ABZ0PME6_9PROT</name>
<dbReference type="InterPro" id="IPR013324">
    <property type="entry name" value="RNA_pol_sigma_r3/r4-like"/>
</dbReference>
<keyword evidence="5" id="KW-1185">Reference proteome</keyword>
<protein>
    <submittedName>
        <fullName evidence="4">Response regulator</fullName>
    </submittedName>
</protein>
<dbReference type="InterPro" id="IPR053866">
    <property type="entry name" value="PhyR_sigma2"/>
</dbReference>
<evidence type="ECO:0000256" key="2">
    <source>
        <dbReference type="PROSITE-ProRule" id="PRU00169"/>
    </source>
</evidence>
<feature type="modified residue" description="4-aspartylphosphate" evidence="2">
    <location>
        <position position="166"/>
    </location>
</feature>
<dbReference type="Gene3D" id="1.10.1740.10">
    <property type="match status" value="1"/>
</dbReference>
<dbReference type="PANTHER" id="PTHR44591:SF3">
    <property type="entry name" value="RESPONSE REGULATORY DOMAIN-CONTAINING PROTEIN"/>
    <property type="match status" value="1"/>
</dbReference>
<dbReference type="Proteomes" id="UP001305521">
    <property type="component" value="Chromosome"/>
</dbReference>
<evidence type="ECO:0000259" key="3">
    <source>
        <dbReference type="PROSITE" id="PS50110"/>
    </source>
</evidence>
<dbReference type="PANTHER" id="PTHR44591">
    <property type="entry name" value="STRESS RESPONSE REGULATOR PROTEIN 1"/>
    <property type="match status" value="1"/>
</dbReference>
<dbReference type="RefSeq" id="WP_318650471.1">
    <property type="nucleotide sequence ID" value="NZ_CP137852.1"/>
</dbReference>
<evidence type="ECO:0000256" key="1">
    <source>
        <dbReference type="ARBA" id="ARBA00022553"/>
    </source>
</evidence>
<dbReference type="SUPFAM" id="SSF52172">
    <property type="entry name" value="CheY-like"/>
    <property type="match status" value="1"/>
</dbReference>
<proteinExistence type="predicted"/>
<dbReference type="Pfam" id="PF22029">
    <property type="entry name" value="PhyR_sigma2"/>
    <property type="match status" value="1"/>
</dbReference>
<dbReference type="PROSITE" id="PS50110">
    <property type="entry name" value="RESPONSE_REGULATORY"/>
    <property type="match status" value="1"/>
</dbReference>
<dbReference type="SUPFAM" id="SSF88659">
    <property type="entry name" value="Sigma3 and sigma4 domains of RNA polymerase sigma factors"/>
    <property type="match status" value="1"/>
</dbReference>
<reference evidence="4 5" key="1">
    <citation type="submission" date="2023-11" db="EMBL/GenBank/DDBJ databases">
        <title>Arctic aerobic anoxygenic photoheterotroph Sediminicoccus rosea KRV36 adapts its photosynthesis to long days of polar summer.</title>
        <authorList>
            <person name="Tomasch J."/>
            <person name="Kopejtka K."/>
            <person name="Bily T."/>
            <person name="Gardiner A.T."/>
            <person name="Gardian Z."/>
            <person name="Shivaramu S."/>
            <person name="Koblizek M."/>
            <person name="Engelhardt F."/>
            <person name="Kaftan D."/>
        </authorList>
    </citation>
    <scope>NUCLEOTIDE SEQUENCE [LARGE SCALE GENOMIC DNA]</scope>
    <source>
        <strain evidence="4 5">R-30</strain>
    </source>
</reference>
<feature type="domain" description="Response regulatory" evidence="3">
    <location>
        <begin position="116"/>
        <end position="229"/>
    </location>
</feature>
<dbReference type="SMART" id="SM00448">
    <property type="entry name" value="REC"/>
    <property type="match status" value="1"/>
</dbReference>
<organism evidence="4 5">
    <name type="scientific">Sediminicoccus rosea</name>
    <dbReference type="NCBI Taxonomy" id="1225128"/>
    <lineage>
        <taxon>Bacteria</taxon>
        <taxon>Pseudomonadati</taxon>
        <taxon>Pseudomonadota</taxon>
        <taxon>Alphaproteobacteria</taxon>
        <taxon>Acetobacterales</taxon>
        <taxon>Roseomonadaceae</taxon>
        <taxon>Sediminicoccus</taxon>
    </lineage>
</organism>
<accession>A0ABZ0PME6</accession>
<dbReference type="InterPro" id="IPR050595">
    <property type="entry name" value="Bact_response_regulator"/>
</dbReference>
<dbReference type="Gene3D" id="1.10.10.10">
    <property type="entry name" value="Winged helix-like DNA-binding domain superfamily/Winged helix DNA-binding domain"/>
    <property type="match status" value="1"/>
</dbReference>
<dbReference type="InterPro" id="IPR036388">
    <property type="entry name" value="WH-like_DNA-bd_sf"/>
</dbReference>
<dbReference type="Gene3D" id="3.40.50.2300">
    <property type="match status" value="1"/>
</dbReference>
<dbReference type="Pfam" id="PF00072">
    <property type="entry name" value="Response_reg"/>
    <property type="match status" value="1"/>
</dbReference>
<evidence type="ECO:0000313" key="4">
    <source>
        <dbReference type="EMBL" id="WPB86498.1"/>
    </source>
</evidence>
<dbReference type="EMBL" id="CP137852">
    <property type="protein sequence ID" value="WPB86498.1"/>
    <property type="molecule type" value="Genomic_DNA"/>
</dbReference>
<keyword evidence="1 2" id="KW-0597">Phosphoprotein</keyword>
<evidence type="ECO:0000313" key="5">
    <source>
        <dbReference type="Proteomes" id="UP001305521"/>
    </source>
</evidence>
<sequence>MPKTSELITALPYARRYARALMGSQAAGDDLVGRAAGHVPDGLPARIGLFTAITALTADLSAGPGMPSLARHLLLLTTIEELSTDEAARVTGLELAEVEARIAAAREAIRSAVVTRVLIIEDEPIIAMDLRMLVQDCGHTVIGIAATEADAVRMAAEGDARLILADINLGRGGNGIRAVQQILARVDVPVIFVTAYPEDLLTAEGVEPAFVMRKPFDRFMLAVLTYQAISAGVVPLP</sequence>
<dbReference type="InterPro" id="IPR001789">
    <property type="entry name" value="Sig_transdc_resp-reg_receiver"/>
</dbReference>